<dbReference type="EMBL" id="JRYB01000001">
    <property type="protein sequence ID" value="OIJ44057.1"/>
    <property type="molecule type" value="Genomic_DNA"/>
</dbReference>
<accession>A0A1S2NG32</accession>
<sequence>MSHFHDPAMVARYHEGPPKFVPGFADMQRMARVLLAERAPFDARVLVLGAGGGLELKAFADGQPAWTFDGVDPSAAMLELARQLVAAHGDRVRLHQGYVDAAPIGPFDAAACLLTMHFMPVAERRHALAAIHARLKPGSPFVVMHMSVAAGAQERARWMARDEAFAVAGGVAPEMARQRREGIAASLPVLAPQEDEALLREAGFDDIDVFYVGGVFRGWICRA</sequence>
<protein>
    <submittedName>
        <fullName evidence="2">Methyltransferase domain protein</fullName>
    </submittedName>
</protein>
<evidence type="ECO:0000313" key="3">
    <source>
        <dbReference type="Proteomes" id="UP000180246"/>
    </source>
</evidence>
<dbReference type="Gene3D" id="3.40.50.150">
    <property type="entry name" value="Vaccinia Virus protein VP39"/>
    <property type="match status" value="1"/>
</dbReference>
<name>A0A1S2NG32_9BURK</name>
<evidence type="ECO:0000313" key="2">
    <source>
        <dbReference type="EMBL" id="OIJ44057.1"/>
    </source>
</evidence>
<comment type="caution">
    <text evidence="2">The sequence shown here is derived from an EMBL/GenBank/DDBJ whole genome shotgun (WGS) entry which is preliminary data.</text>
</comment>
<dbReference type="InterPro" id="IPR041698">
    <property type="entry name" value="Methyltransf_25"/>
</dbReference>
<dbReference type="GO" id="GO:0032259">
    <property type="term" value="P:methylation"/>
    <property type="evidence" value="ECO:0007669"/>
    <property type="project" value="UniProtKB-KW"/>
</dbReference>
<dbReference type="InterPro" id="IPR029063">
    <property type="entry name" value="SAM-dependent_MTases_sf"/>
</dbReference>
<dbReference type="SUPFAM" id="SSF53335">
    <property type="entry name" value="S-adenosyl-L-methionine-dependent methyltransferases"/>
    <property type="match status" value="1"/>
</dbReference>
<proteinExistence type="predicted"/>
<evidence type="ECO:0000259" key="1">
    <source>
        <dbReference type="Pfam" id="PF13649"/>
    </source>
</evidence>
<dbReference type="GO" id="GO:0008168">
    <property type="term" value="F:methyltransferase activity"/>
    <property type="evidence" value="ECO:0007669"/>
    <property type="project" value="UniProtKB-KW"/>
</dbReference>
<dbReference type="CDD" id="cd02440">
    <property type="entry name" value="AdoMet_MTases"/>
    <property type="match status" value="1"/>
</dbReference>
<dbReference type="Pfam" id="PF13649">
    <property type="entry name" value="Methyltransf_25"/>
    <property type="match status" value="1"/>
</dbReference>
<keyword evidence="2" id="KW-0808">Transferase</keyword>
<keyword evidence="2" id="KW-0489">Methyltransferase</keyword>
<dbReference type="AlphaFoldDB" id="A0A1S2NG32"/>
<organism evidence="2 3">
    <name type="scientific">Massilia timonae</name>
    <dbReference type="NCBI Taxonomy" id="47229"/>
    <lineage>
        <taxon>Bacteria</taxon>
        <taxon>Pseudomonadati</taxon>
        <taxon>Pseudomonadota</taxon>
        <taxon>Betaproteobacteria</taxon>
        <taxon>Burkholderiales</taxon>
        <taxon>Oxalobacteraceae</taxon>
        <taxon>Telluria group</taxon>
        <taxon>Massilia</taxon>
    </lineage>
</organism>
<reference evidence="2 3" key="1">
    <citation type="submission" date="2014-10" db="EMBL/GenBank/DDBJ databases">
        <authorList>
            <person name="Seo M.-J."/>
            <person name="Seok Y.J."/>
            <person name="Cha I.-T."/>
        </authorList>
    </citation>
    <scope>NUCLEOTIDE SEQUENCE [LARGE SCALE GENOMIC DNA]</scope>
    <source>
        <strain evidence="2 3">NEU</strain>
    </source>
</reference>
<gene>
    <name evidence="2" type="ORF">LO55_4402</name>
</gene>
<dbReference type="Proteomes" id="UP000180246">
    <property type="component" value="Unassembled WGS sequence"/>
</dbReference>
<dbReference type="RefSeq" id="WP_071363081.1">
    <property type="nucleotide sequence ID" value="NZ_JRYB01000001.1"/>
</dbReference>
<feature type="domain" description="Methyltransferase" evidence="1">
    <location>
        <begin position="45"/>
        <end position="138"/>
    </location>
</feature>